<comment type="caution">
    <text evidence="7">The sequence shown here is derived from an EMBL/GenBank/DDBJ whole genome shotgun (WGS) entry which is preliminary data.</text>
</comment>
<dbReference type="Pfam" id="PF00353">
    <property type="entry name" value="HemolysinCabind"/>
    <property type="match status" value="1"/>
</dbReference>
<proteinExistence type="inferred from homology"/>
<evidence type="ECO:0000256" key="3">
    <source>
        <dbReference type="ARBA" id="ARBA00022737"/>
    </source>
</evidence>
<dbReference type="InterPro" id="IPR001343">
    <property type="entry name" value="Hemolysn_Ca-bd"/>
</dbReference>
<dbReference type="Gene3D" id="2.60.40.2030">
    <property type="match status" value="3"/>
</dbReference>
<dbReference type="Pfam" id="PF00722">
    <property type="entry name" value="Glyco_hydro_16"/>
    <property type="match status" value="1"/>
</dbReference>
<name>A0ABS1UBX9_9PROT</name>
<dbReference type="SMART" id="SM00237">
    <property type="entry name" value="Calx_beta"/>
    <property type="match status" value="3"/>
</dbReference>
<dbReference type="SUPFAM" id="SSF51120">
    <property type="entry name" value="beta-Roll"/>
    <property type="match status" value="1"/>
</dbReference>
<evidence type="ECO:0000256" key="4">
    <source>
        <dbReference type="ARBA" id="ARBA00022837"/>
    </source>
</evidence>
<keyword evidence="4" id="KW-0106">Calcium</keyword>
<keyword evidence="8" id="KW-1185">Reference proteome</keyword>
<dbReference type="SUPFAM" id="SSF49899">
    <property type="entry name" value="Concanavalin A-like lectins/glucanases"/>
    <property type="match status" value="1"/>
</dbReference>
<evidence type="ECO:0000313" key="7">
    <source>
        <dbReference type="EMBL" id="MBL6082193.1"/>
    </source>
</evidence>
<evidence type="ECO:0000313" key="8">
    <source>
        <dbReference type="Proteomes" id="UP000660885"/>
    </source>
</evidence>
<dbReference type="Pfam" id="PF03160">
    <property type="entry name" value="Calx-beta"/>
    <property type="match status" value="3"/>
</dbReference>
<evidence type="ECO:0000256" key="2">
    <source>
        <dbReference type="ARBA" id="ARBA00022729"/>
    </source>
</evidence>
<dbReference type="Gene3D" id="2.60.120.200">
    <property type="match status" value="1"/>
</dbReference>
<dbReference type="Proteomes" id="UP000660885">
    <property type="component" value="Unassembled WGS sequence"/>
</dbReference>
<feature type="region of interest" description="Disordered" evidence="5">
    <location>
        <begin position="1"/>
        <end position="21"/>
    </location>
</feature>
<evidence type="ECO:0000256" key="5">
    <source>
        <dbReference type="SAM" id="MobiDB-lite"/>
    </source>
</evidence>
<dbReference type="PRINTS" id="PR00313">
    <property type="entry name" value="CABNDNGRPT"/>
</dbReference>
<dbReference type="PROSITE" id="PS51762">
    <property type="entry name" value="GH16_2"/>
    <property type="match status" value="1"/>
</dbReference>
<dbReference type="InterPro" id="IPR011049">
    <property type="entry name" value="Serralysin-like_metalloprot_C"/>
</dbReference>
<dbReference type="RefSeq" id="WP_202835404.1">
    <property type="nucleotide sequence ID" value="NZ_JAETWB010000051.1"/>
</dbReference>
<organism evidence="7 8">
    <name type="scientific">Belnapia arida</name>
    <dbReference type="NCBI Taxonomy" id="2804533"/>
    <lineage>
        <taxon>Bacteria</taxon>
        <taxon>Pseudomonadati</taxon>
        <taxon>Pseudomonadota</taxon>
        <taxon>Alphaproteobacteria</taxon>
        <taxon>Acetobacterales</taxon>
        <taxon>Roseomonadaceae</taxon>
        <taxon>Belnapia</taxon>
    </lineage>
</organism>
<dbReference type="InterPro" id="IPR013320">
    <property type="entry name" value="ConA-like_dom_sf"/>
</dbReference>
<evidence type="ECO:0000256" key="1">
    <source>
        <dbReference type="ARBA" id="ARBA00006865"/>
    </source>
</evidence>
<dbReference type="PANTHER" id="PTHR46682:SF1">
    <property type="entry name" value="ADHESION G-PROTEIN COUPLED RECEPTOR V1"/>
    <property type="match status" value="1"/>
</dbReference>
<dbReference type="InterPro" id="IPR026919">
    <property type="entry name" value="ADGRV1"/>
</dbReference>
<sequence length="713" mass="74883">MPPANMPLEAHVPALKPGNPGKGLIKKATDADVKLTALSVESLDGQSPLDPSKFKQVWSESFDWGVGRLQTVYGDVKITGGMAVLSGTDVTPTVTNVKGPDDWKPAGVMVPATGASMGDGYGLYSITLKTDPREGPGPFATLWPASNKWPGPELDIFEKASQDDYDGYSTIHYKTSTNGDGYDVYRYPTGKFNASQEHTYSLEWAQEHITLYIDNEWVFTTTKNVPKDYIHGGENAAFGVGMQPAWAWQQQNGFTNVLYVYDMSYAAPPPSEMTVSDARITESGDLAFVVELDKIPASAVTVSYSLTNGTADGSDYTVEGNTLTFGPNETTKTIIVHTTDDTTFEPDETLTLTLSSPNQYATLVKATATGTIVNDDAAPVVVPGMSVSDFTAAEGSKLLFTVSMDKPTTATVTVNYSTVTGTASASDFTGVSNSLTFAPGETSKMVEVLTATDSLAESNETMTLNLSNPIGATLVDGSGTGTITNVAPVSLPGLRVSDVSVNEGGILNFTVSLSKAATTSATVKYATADSTALSRSDYTAVANTLTFSAGQTSKMVSVQTTHDTAYEANETVFLRLSEPSGATLVDAEGRGTILNNDVVGRTVAGTTSNNTLSGAGGDDTVTGGRGNDTMTGGAGADDFVFSRLDGYDRIKDFVPGTDDLVFRSIASSTVVAKSAIAFGVSGIDVAYGTNGDHVFLDGITLSQFSLSRDAIFA</sequence>
<gene>
    <name evidence="7" type="ORF">JMJ56_29895</name>
</gene>
<dbReference type="InterPro" id="IPR000757">
    <property type="entry name" value="Beta-glucanase-like"/>
</dbReference>
<dbReference type="CDD" id="cd00413">
    <property type="entry name" value="Glyco_hydrolase_16"/>
    <property type="match status" value="1"/>
</dbReference>
<reference evidence="7 8" key="1">
    <citation type="submission" date="2021-01" db="EMBL/GenBank/DDBJ databases">
        <title>Belnapia mucosa sp. nov. and Belnapia arida sp. nov., isolated from the Tabernas Desert (Almeria, Spain).</title>
        <authorList>
            <person name="Molina-Menor E."/>
            <person name="Vidal-Verdu A."/>
            <person name="Calonge A."/>
            <person name="Satari L."/>
            <person name="Pereto J."/>
            <person name="Porcar M."/>
        </authorList>
    </citation>
    <scope>NUCLEOTIDE SEQUENCE [LARGE SCALE GENOMIC DNA]</scope>
    <source>
        <strain evidence="7 8">T18</strain>
    </source>
</reference>
<protein>
    <submittedName>
        <fullName evidence="7">Family 16 glycosylhydrolase</fullName>
    </submittedName>
</protein>
<keyword evidence="2" id="KW-0732">Signal</keyword>
<comment type="similarity">
    <text evidence="1">Belongs to the glycosyl hydrolase 16 family.</text>
</comment>
<dbReference type="SUPFAM" id="SSF141072">
    <property type="entry name" value="CalX-like"/>
    <property type="match status" value="3"/>
</dbReference>
<dbReference type="Gene3D" id="2.150.10.10">
    <property type="entry name" value="Serralysin-like metalloprotease, C-terminal"/>
    <property type="match status" value="1"/>
</dbReference>
<accession>A0ABS1UBX9</accession>
<feature type="region of interest" description="Disordered" evidence="5">
    <location>
        <begin position="609"/>
        <end position="629"/>
    </location>
</feature>
<keyword evidence="3" id="KW-0677">Repeat</keyword>
<dbReference type="InterPro" id="IPR003644">
    <property type="entry name" value="Calx_beta"/>
</dbReference>
<evidence type="ECO:0000259" key="6">
    <source>
        <dbReference type="PROSITE" id="PS51762"/>
    </source>
</evidence>
<dbReference type="EMBL" id="JAETWB010000051">
    <property type="protein sequence ID" value="MBL6082193.1"/>
    <property type="molecule type" value="Genomic_DNA"/>
</dbReference>
<feature type="domain" description="GH16" evidence="6">
    <location>
        <begin position="42"/>
        <end position="266"/>
    </location>
</feature>
<dbReference type="PANTHER" id="PTHR46682">
    <property type="entry name" value="ADHESION G-PROTEIN COUPLED RECEPTOR V1"/>
    <property type="match status" value="1"/>
</dbReference>
<dbReference type="InterPro" id="IPR038081">
    <property type="entry name" value="CalX-like_sf"/>
</dbReference>